<evidence type="ECO:0000313" key="4">
    <source>
        <dbReference type="EMBL" id="KAL3525473.1"/>
    </source>
</evidence>
<dbReference type="Proteomes" id="UP001630127">
    <property type="component" value="Unassembled WGS sequence"/>
</dbReference>
<feature type="compositionally biased region" description="Polar residues" evidence="1">
    <location>
        <begin position="574"/>
        <end position="588"/>
    </location>
</feature>
<evidence type="ECO:0000256" key="1">
    <source>
        <dbReference type="SAM" id="MobiDB-lite"/>
    </source>
</evidence>
<dbReference type="Pfam" id="PF14383">
    <property type="entry name" value="VARLMGL"/>
    <property type="match status" value="1"/>
</dbReference>
<feature type="region of interest" description="Disordered" evidence="1">
    <location>
        <begin position="118"/>
        <end position="142"/>
    </location>
</feature>
<accession>A0ABD3A2M5</accession>
<gene>
    <name evidence="4" type="ORF">ACH5RR_013845</name>
</gene>
<protein>
    <recommendedName>
        <fullName evidence="6">DUF4378 domain-containing protein</fullName>
    </recommendedName>
</protein>
<evidence type="ECO:0000259" key="2">
    <source>
        <dbReference type="Pfam" id="PF14309"/>
    </source>
</evidence>
<feature type="region of interest" description="Disordered" evidence="1">
    <location>
        <begin position="571"/>
        <end position="594"/>
    </location>
</feature>
<dbReference type="Pfam" id="PF14309">
    <property type="entry name" value="DUF4378"/>
    <property type="match status" value="1"/>
</dbReference>
<feature type="region of interest" description="Disordered" evidence="1">
    <location>
        <begin position="193"/>
        <end position="213"/>
    </location>
</feature>
<comment type="caution">
    <text evidence="4">The sequence shown here is derived from an EMBL/GenBank/DDBJ whole genome shotgun (WGS) entry which is preliminary data.</text>
</comment>
<feature type="domain" description="DUF3741" evidence="3">
    <location>
        <begin position="95"/>
        <end position="119"/>
    </location>
</feature>
<evidence type="ECO:0008006" key="6">
    <source>
        <dbReference type="Google" id="ProtNLM"/>
    </source>
</evidence>
<evidence type="ECO:0000313" key="5">
    <source>
        <dbReference type="Proteomes" id="UP001630127"/>
    </source>
</evidence>
<organism evidence="4 5">
    <name type="scientific">Cinchona calisaya</name>
    <dbReference type="NCBI Taxonomy" id="153742"/>
    <lineage>
        <taxon>Eukaryota</taxon>
        <taxon>Viridiplantae</taxon>
        <taxon>Streptophyta</taxon>
        <taxon>Embryophyta</taxon>
        <taxon>Tracheophyta</taxon>
        <taxon>Spermatophyta</taxon>
        <taxon>Magnoliopsida</taxon>
        <taxon>eudicotyledons</taxon>
        <taxon>Gunneridae</taxon>
        <taxon>Pentapetalae</taxon>
        <taxon>asterids</taxon>
        <taxon>lamiids</taxon>
        <taxon>Gentianales</taxon>
        <taxon>Rubiaceae</taxon>
        <taxon>Cinchonoideae</taxon>
        <taxon>Cinchoneae</taxon>
        <taxon>Cinchona</taxon>
    </lineage>
</organism>
<dbReference type="EMBL" id="JBJUIK010000006">
    <property type="protein sequence ID" value="KAL3525473.1"/>
    <property type="molecule type" value="Genomic_DNA"/>
</dbReference>
<keyword evidence="5" id="KW-1185">Reference proteome</keyword>
<reference evidence="4 5" key="1">
    <citation type="submission" date="2024-11" db="EMBL/GenBank/DDBJ databases">
        <title>A near-complete genome assembly of Cinchona calisaya.</title>
        <authorList>
            <person name="Lian D.C."/>
            <person name="Zhao X.W."/>
            <person name="Wei L."/>
        </authorList>
    </citation>
    <scope>NUCLEOTIDE SEQUENCE [LARGE SCALE GENOMIC DNA]</scope>
    <source>
        <tissue evidence="4">Nenye</tissue>
    </source>
</reference>
<feature type="compositionally biased region" description="Polar residues" evidence="1">
    <location>
        <begin position="486"/>
        <end position="509"/>
    </location>
</feature>
<feature type="region of interest" description="Disordered" evidence="1">
    <location>
        <begin position="469"/>
        <end position="518"/>
    </location>
</feature>
<dbReference type="PANTHER" id="PTHR21726:SF61">
    <property type="entry name" value="DNAA INITIATOR-ASSOCIATING PROTEIN"/>
    <property type="match status" value="1"/>
</dbReference>
<name>A0ABD3A2M5_9GENT</name>
<evidence type="ECO:0000259" key="3">
    <source>
        <dbReference type="Pfam" id="PF14383"/>
    </source>
</evidence>
<dbReference type="AlphaFoldDB" id="A0ABD3A2M5"/>
<dbReference type="InterPro" id="IPR025486">
    <property type="entry name" value="DUF4378"/>
</dbReference>
<proteinExistence type="predicted"/>
<dbReference type="InterPro" id="IPR032795">
    <property type="entry name" value="DUF3741-assoc"/>
</dbReference>
<feature type="domain" description="DUF4378" evidence="2">
    <location>
        <begin position="825"/>
        <end position="956"/>
    </location>
</feature>
<sequence>MSEISGQTSLVIVEKRPQRPGGCVGIFFQLFDWNRRFAKKKLFSKKLLPPVRLRKSSKKFGGDEKLPKLRLIADENSGGFPHVKKNEGGCNGDTEQKIELRPPGLVARLMGLESMPAVQQDKSKKALLSGTGSKKGEKFSQDHGRFEREVLNAEKGEMKQELQPQKLQKTGLSEKKPVTRFGAEALQLKNVLSRSRKHHQKLVSPVKSPRNVSARNASRLIGAATRILEPGLQKNRSKCALTYPDAVHHPRTADAYLEEATDLEPLENSNCFQSSVKPLTEKSPSCRNCGCLLDISDVRPDTKEQPRIFSPATQVVNPPCKVLERGSEIPPTFCPQMEKGKNEEGSQLYAGFAVEDRQPCAGYMPDIKLLRRADQRHWQATNLCEIQKDVAPACLRHKTRRQNQMFQVRNGLLSSPKFNKLHSNRVSAAANATNETKEFVLLKRNLGDHSRLRMPLKEDTYHLDTDRIIGNRGHDSLSPVRKRRSVNSSRQNEGSSFVSSPFAKPTNTRLGEISGKDRCSTSHSTIGLCTNSRIANVQGTINADSGKNDSNVISFAFKSPMKHKTGIRADMQGRRNQNGPNTEASVLNENEGKRNSLRSLPLSGDSLGALLEQKLKELTCQEEDSAFGNATPKKTTAVILQELISALTAERPCHQDELAYRVHNRESHLCSDKQQYKKHISVTFQAKPKSTRISNGILPSCEHLSPGSVLDSSFSNDSCTSSSLDDGSRCNLGVESTECCEGLHQLDSEPDLLDSACSLSMGKFYRESVNNLLNNISEFFSAINLADVHLKGSKLTHAKEIILNTELVFGYAALPGAVVNRGFSISHFVINELEMLASVMWTSFSSFAAFDTKDGNQLKGFLFDCVIEYLETRFTRYSNSGFCAWTRLPLHMKTEMLICGIVEEVGRWAELAGLFPDELIEYEMSNSLGKWIDFEVEAFETGIEIDQQILQNLITEAVADFTGCKAICG</sequence>
<dbReference type="PANTHER" id="PTHR21726">
    <property type="entry name" value="PHOSPHATIDYLINOSITOL N-ACETYLGLUCOSAMINYLTRANSFERASE SUBUNIT P DOWN SYNDROME CRITICAL REGION PROTEIN 5 -RELATED"/>
    <property type="match status" value="1"/>
</dbReference>